<dbReference type="Pfam" id="PF00092">
    <property type="entry name" value="VWA"/>
    <property type="match status" value="1"/>
</dbReference>
<protein>
    <submittedName>
        <fullName evidence="2">VWA domain-containing protein</fullName>
    </submittedName>
</protein>
<dbReference type="Proteomes" id="UP000593626">
    <property type="component" value="Chromosome"/>
</dbReference>
<accession>A0A7S8HH98</accession>
<dbReference type="PROSITE" id="PS50234">
    <property type="entry name" value="VWFA"/>
    <property type="match status" value="1"/>
</dbReference>
<organism evidence="2 3">
    <name type="scientific">Mangrovibacillus cuniculi</name>
    <dbReference type="NCBI Taxonomy" id="2593652"/>
    <lineage>
        <taxon>Bacteria</taxon>
        <taxon>Bacillati</taxon>
        <taxon>Bacillota</taxon>
        <taxon>Bacilli</taxon>
        <taxon>Bacillales</taxon>
        <taxon>Bacillaceae</taxon>
        <taxon>Mangrovibacillus</taxon>
    </lineage>
</organism>
<dbReference type="SUPFAM" id="SSF53300">
    <property type="entry name" value="vWA-like"/>
    <property type="match status" value="1"/>
</dbReference>
<reference evidence="2 3" key="1">
    <citation type="submission" date="2019-07" db="EMBL/GenBank/DDBJ databases">
        <title>Genome sequence of 2 isolates from Red Sea Mangroves.</title>
        <authorList>
            <person name="Sefrji F."/>
            <person name="Michoud G."/>
            <person name="Merlino G."/>
            <person name="Daffonchio D."/>
        </authorList>
    </citation>
    <scope>NUCLEOTIDE SEQUENCE [LARGE SCALE GENOMIC DNA]</scope>
    <source>
        <strain evidence="2 3">R1DC41</strain>
    </source>
</reference>
<dbReference type="EMBL" id="CP049742">
    <property type="protein sequence ID" value="QPC48275.1"/>
    <property type="molecule type" value="Genomic_DNA"/>
</dbReference>
<dbReference type="KEGG" id="mcui:G8O30_15790"/>
<dbReference type="RefSeq" id="WP_239672964.1">
    <property type="nucleotide sequence ID" value="NZ_CP049742.1"/>
</dbReference>
<feature type="domain" description="VWFA" evidence="1">
    <location>
        <begin position="65"/>
        <end position="253"/>
    </location>
</feature>
<dbReference type="AlphaFoldDB" id="A0A7S8HH98"/>
<proteinExistence type="predicted"/>
<dbReference type="SMART" id="SM00327">
    <property type="entry name" value="VWA"/>
    <property type="match status" value="1"/>
</dbReference>
<sequence length="367" mass="41842">MNRELLPKISSQPSKEELDQYYRELVRINQYPFKGPEEAIKQLTFESFGSPDMEGTRYEFKENLNILVLLDASGSMANQINGKQMMDSAKDSINAFVSNLPEEANIGLRVYGHKGDGSDKNKDLSCGSSELKYPISAYEETSFTKALETVKPAGWTPIDLAIQEAERDLANYSSESNTNIIYLVSDGVETCNGDPVKAVKTLYDSNISPVVNIIGFDVDNEGEAQLKEMADTVNGIYQRVSDENELKKELDKINDISMAWEKWKKRSETKISSKDTRNAIDIFVYITGEEYNASFEELTIDNLLFDLKEAGDVDKESYKYLQQVNDEYHDWIKEEVEGFKVMLEQIKVDNYNEAKKQLEEIYQKNTQ</sequence>
<dbReference type="InterPro" id="IPR036465">
    <property type="entry name" value="vWFA_dom_sf"/>
</dbReference>
<evidence type="ECO:0000313" key="2">
    <source>
        <dbReference type="EMBL" id="QPC48275.1"/>
    </source>
</evidence>
<dbReference type="Gene3D" id="3.40.50.410">
    <property type="entry name" value="von Willebrand factor, type A domain"/>
    <property type="match status" value="1"/>
</dbReference>
<name>A0A7S8HH98_9BACI</name>
<dbReference type="InterPro" id="IPR002035">
    <property type="entry name" value="VWF_A"/>
</dbReference>
<keyword evidence="3" id="KW-1185">Reference proteome</keyword>
<gene>
    <name evidence="2" type="ORF">G8O30_15790</name>
</gene>
<evidence type="ECO:0000259" key="1">
    <source>
        <dbReference type="PROSITE" id="PS50234"/>
    </source>
</evidence>
<evidence type="ECO:0000313" key="3">
    <source>
        <dbReference type="Proteomes" id="UP000593626"/>
    </source>
</evidence>